<feature type="transmembrane region" description="Helical" evidence="1">
    <location>
        <begin position="185"/>
        <end position="206"/>
    </location>
</feature>
<reference evidence="2" key="1">
    <citation type="submission" date="2022-06" db="EMBL/GenBank/DDBJ databases">
        <title>Vallitalea longa sp. nov., an anaerobic bacterium isolated from marine sediment.</title>
        <authorList>
            <person name="Hirano S."/>
            <person name="Terahara T."/>
            <person name="Mori K."/>
            <person name="Hamada M."/>
            <person name="Matsumoto R."/>
            <person name="Kobayashi T."/>
        </authorList>
    </citation>
    <scope>NUCLEOTIDE SEQUENCE</scope>
    <source>
        <strain evidence="2">SH18-1</strain>
    </source>
</reference>
<dbReference type="AlphaFoldDB" id="A0A9W5YGW3"/>
<accession>A0A9W5YGW3</accession>
<feature type="transmembrane region" description="Helical" evidence="1">
    <location>
        <begin position="7"/>
        <end position="27"/>
    </location>
</feature>
<sequence>MKSKQIILVFMTVLFFSIIEFVLKIKLDMNILNTTILQRTLNGNNCLMIISYEMVRLILITISIIILLNILKFREYSIIKILIKVFLTELAIFIINTVFENIYAPSFIIFLTSCISIILYYTVLVYIIYENRFIAQFLKIKGKYCVIIIAFCCLYFINNRIFIHILFQNFEYTLWWAFNQNTNMIIFDFMNKVISCILFISLILIFNEKFIDENSKI</sequence>
<name>A0A9W5YGW3_9FIRM</name>
<evidence type="ECO:0000256" key="1">
    <source>
        <dbReference type="SAM" id="Phobius"/>
    </source>
</evidence>
<dbReference type="EMBL" id="BRLB01000025">
    <property type="protein sequence ID" value="GKX32063.1"/>
    <property type="molecule type" value="Genomic_DNA"/>
</dbReference>
<keyword evidence="1" id="KW-0472">Membrane</keyword>
<dbReference type="Proteomes" id="UP001144256">
    <property type="component" value="Unassembled WGS sequence"/>
</dbReference>
<gene>
    <name evidence="2" type="ORF">SH1V18_45430</name>
</gene>
<keyword evidence="1" id="KW-1133">Transmembrane helix</keyword>
<feature type="transmembrane region" description="Helical" evidence="1">
    <location>
        <begin position="105"/>
        <end position="129"/>
    </location>
</feature>
<protein>
    <submittedName>
        <fullName evidence="2">Uncharacterized protein</fullName>
    </submittedName>
</protein>
<keyword evidence="1" id="KW-0812">Transmembrane</keyword>
<keyword evidence="3" id="KW-1185">Reference proteome</keyword>
<feature type="transmembrane region" description="Helical" evidence="1">
    <location>
        <begin position="144"/>
        <end position="165"/>
    </location>
</feature>
<proteinExistence type="predicted"/>
<evidence type="ECO:0000313" key="3">
    <source>
        <dbReference type="Proteomes" id="UP001144256"/>
    </source>
</evidence>
<feature type="transmembrane region" description="Helical" evidence="1">
    <location>
        <begin position="81"/>
        <end position="99"/>
    </location>
</feature>
<comment type="caution">
    <text evidence="2">The sequence shown here is derived from an EMBL/GenBank/DDBJ whole genome shotgun (WGS) entry which is preliminary data.</text>
</comment>
<feature type="transmembrane region" description="Helical" evidence="1">
    <location>
        <begin position="47"/>
        <end position="69"/>
    </location>
</feature>
<evidence type="ECO:0000313" key="2">
    <source>
        <dbReference type="EMBL" id="GKX32063.1"/>
    </source>
</evidence>
<organism evidence="2 3">
    <name type="scientific">Vallitalea longa</name>
    <dbReference type="NCBI Taxonomy" id="2936439"/>
    <lineage>
        <taxon>Bacteria</taxon>
        <taxon>Bacillati</taxon>
        <taxon>Bacillota</taxon>
        <taxon>Clostridia</taxon>
        <taxon>Lachnospirales</taxon>
        <taxon>Vallitaleaceae</taxon>
        <taxon>Vallitalea</taxon>
    </lineage>
</organism>